<feature type="binding site" evidence="3">
    <location>
        <position position="106"/>
    </location>
    <ligand>
        <name>Mn(2+)</name>
        <dbReference type="ChEBI" id="CHEBI:29035"/>
        <label>2</label>
    </ligand>
</feature>
<sequence>MTLLDPSLAEDARSLLPDVVDLRRRIHRRPEIGLDLPVTQSAILEALDGLPLEVTTGTALSSVTATLVGARPGRRVLLRGDMDALVMPEDTGVDFASENPGAMHACGHDAHVAMLVGAARMLCARRDELEGSVRFMFQPGEEGSGGAVHMIDEGVLDGVDAAFAIHVTPNLPSGWVATRPGPLMASADEVFVTVRGHGGHASTPHFTADPVPVACEIVGAVQTAITRRVDVFNPAVVTIAQIQAGTTTNVIPETASLSGTIRTTSERTRSRVHEDLERLATGIAAAHGMEADVRIERGYPVTVNDADAAQLVLDVAPTVVAEGARVVEAPAPTMGAEDWSYVLQQVPGAMAFLGVCPPDIADPREAPACHSNRMRLDEPAMATGTALHAAMALRMLEG</sequence>
<evidence type="ECO:0000313" key="5">
    <source>
        <dbReference type="EMBL" id="QGG93754.1"/>
    </source>
</evidence>
<gene>
    <name evidence="5" type="ORF">GH723_00735</name>
</gene>
<dbReference type="Gene3D" id="3.40.630.10">
    <property type="entry name" value="Zn peptidases"/>
    <property type="match status" value="1"/>
</dbReference>
<dbReference type="PIRSF" id="PIRSF005962">
    <property type="entry name" value="Pept_M20D_amidohydro"/>
    <property type="match status" value="1"/>
</dbReference>
<dbReference type="Pfam" id="PF07687">
    <property type="entry name" value="M20_dimer"/>
    <property type="match status" value="1"/>
</dbReference>
<feature type="domain" description="Peptidase M20 dimerisation" evidence="4">
    <location>
        <begin position="191"/>
        <end position="281"/>
    </location>
</feature>
<dbReference type="InterPro" id="IPR017439">
    <property type="entry name" value="Amidohydrolase"/>
</dbReference>
<feature type="binding site" evidence="3">
    <location>
        <position position="370"/>
    </location>
    <ligand>
        <name>Mn(2+)</name>
        <dbReference type="ChEBI" id="CHEBI:29035"/>
        <label>2</label>
    </ligand>
</feature>
<accession>A0A5Q2RDH6</accession>
<dbReference type="Gene3D" id="3.30.70.360">
    <property type="match status" value="1"/>
</dbReference>
<dbReference type="EMBL" id="CP045851">
    <property type="protein sequence ID" value="QGG93754.1"/>
    <property type="molecule type" value="Genomic_DNA"/>
</dbReference>
<feature type="binding site" evidence="3">
    <location>
        <position position="108"/>
    </location>
    <ligand>
        <name>Mn(2+)</name>
        <dbReference type="ChEBI" id="CHEBI:29035"/>
        <label>2</label>
    </ligand>
</feature>
<evidence type="ECO:0000256" key="2">
    <source>
        <dbReference type="ARBA" id="ARBA00022801"/>
    </source>
</evidence>
<comment type="similarity">
    <text evidence="1">Belongs to the peptidase M20 family.</text>
</comment>
<dbReference type="RefSeq" id="WP_153757860.1">
    <property type="nucleotide sequence ID" value="NZ_CP045851.1"/>
</dbReference>
<dbReference type="SUPFAM" id="SSF55031">
    <property type="entry name" value="Bacterial exopeptidase dimerisation domain"/>
    <property type="match status" value="1"/>
</dbReference>
<evidence type="ECO:0000256" key="3">
    <source>
        <dbReference type="PIRSR" id="PIRSR005962-1"/>
    </source>
</evidence>
<dbReference type="InterPro" id="IPR036264">
    <property type="entry name" value="Bact_exopeptidase_dim_dom"/>
</dbReference>
<dbReference type="AlphaFoldDB" id="A0A5Q2RDH6"/>
<feature type="binding site" evidence="3">
    <location>
        <position position="166"/>
    </location>
    <ligand>
        <name>Mn(2+)</name>
        <dbReference type="ChEBI" id="CHEBI:29035"/>
        <label>2</label>
    </ligand>
</feature>
<dbReference type="CDD" id="cd03886">
    <property type="entry name" value="M20_Acy1"/>
    <property type="match status" value="1"/>
</dbReference>
<dbReference type="GO" id="GO:0016787">
    <property type="term" value="F:hydrolase activity"/>
    <property type="evidence" value="ECO:0007669"/>
    <property type="project" value="UniProtKB-KW"/>
</dbReference>
<evidence type="ECO:0000259" key="4">
    <source>
        <dbReference type="Pfam" id="PF07687"/>
    </source>
</evidence>
<comment type="cofactor">
    <cofactor evidence="3">
        <name>Mn(2+)</name>
        <dbReference type="ChEBI" id="CHEBI:29035"/>
    </cofactor>
    <text evidence="3">The Mn(2+) ion enhances activity.</text>
</comment>
<dbReference type="PANTHER" id="PTHR11014:SF63">
    <property type="entry name" value="METALLOPEPTIDASE, PUTATIVE (AFU_ORTHOLOGUE AFUA_6G09600)-RELATED"/>
    <property type="match status" value="1"/>
</dbReference>
<dbReference type="NCBIfam" id="TIGR01891">
    <property type="entry name" value="amidohydrolases"/>
    <property type="match status" value="1"/>
</dbReference>
<reference evidence="5 6" key="1">
    <citation type="submission" date="2019-11" db="EMBL/GenBank/DDBJ databases">
        <authorList>
            <person name="He Y."/>
        </authorList>
    </citation>
    <scope>NUCLEOTIDE SEQUENCE [LARGE SCALE GENOMIC DNA]</scope>
    <source>
        <strain evidence="5 6">SCSIO 58843</strain>
    </source>
</reference>
<evidence type="ECO:0000313" key="6">
    <source>
        <dbReference type="Proteomes" id="UP000334019"/>
    </source>
</evidence>
<evidence type="ECO:0000256" key="1">
    <source>
        <dbReference type="ARBA" id="ARBA00006153"/>
    </source>
</evidence>
<dbReference type="KEGG" id="atq:GH723_00735"/>
<dbReference type="InterPro" id="IPR002933">
    <property type="entry name" value="Peptidase_M20"/>
</dbReference>
<organism evidence="5 6">
    <name type="scientific">Actinomarinicola tropica</name>
    <dbReference type="NCBI Taxonomy" id="2789776"/>
    <lineage>
        <taxon>Bacteria</taxon>
        <taxon>Bacillati</taxon>
        <taxon>Actinomycetota</taxon>
        <taxon>Acidimicrobiia</taxon>
        <taxon>Acidimicrobiales</taxon>
        <taxon>Iamiaceae</taxon>
        <taxon>Actinomarinicola</taxon>
    </lineage>
</organism>
<feature type="binding site" evidence="3">
    <location>
        <position position="142"/>
    </location>
    <ligand>
        <name>Mn(2+)</name>
        <dbReference type="ChEBI" id="CHEBI:29035"/>
        <label>2</label>
    </ligand>
</feature>
<dbReference type="PANTHER" id="PTHR11014">
    <property type="entry name" value="PEPTIDASE M20 FAMILY MEMBER"/>
    <property type="match status" value="1"/>
</dbReference>
<keyword evidence="3" id="KW-0479">Metal-binding</keyword>
<dbReference type="SUPFAM" id="SSF53187">
    <property type="entry name" value="Zn-dependent exopeptidases"/>
    <property type="match status" value="1"/>
</dbReference>
<dbReference type="FunFam" id="3.30.70.360:FF:000014">
    <property type="entry name" value="N-acyl-L-amino acid amidohydrolase"/>
    <property type="match status" value="1"/>
</dbReference>
<protein>
    <submittedName>
        <fullName evidence="5">Amidohydrolase</fullName>
    </submittedName>
</protein>
<keyword evidence="3" id="KW-0464">Manganese</keyword>
<dbReference type="InterPro" id="IPR011650">
    <property type="entry name" value="Peptidase_M20_dimer"/>
</dbReference>
<keyword evidence="2 5" id="KW-0378">Hydrolase</keyword>
<dbReference type="GO" id="GO:0046872">
    <property type="term" value="F:metal ion binding"/>
    <property type="evidence" value="ECO:0007669"/>
    <property type="project" value="UniProtKB-KW"/>
</dbReference>
<proteinExistence type="inferred from homology"/>
<dbReference type="Pfam" id="PF01546">
    <property type="entry name" value="Peptidase_M20"/>
    <property type="match status" value="1"/>
</dbReference>
<keyword evidence="6" id="KW-1185">Reference proteome</keyword>
<name>A0A5Q2RDH6_9ACTN</name>
<dbReference type="Proteomes" id="UP000334019">
    <property type="component" value="Chromosome"/>
</dbReference>